<dbReference type="SMART" id="SM00342">
    <property type="entry name" value="HTH_ARAC"/>
    <property type="match status" value="1"/>
</dbReference>
<evidence type="ECO:0000313" key="5">
    <source>
        <dbReference type="EMBL" id="MDT3401328.1"/>
    </source>
</evidence>
<dbReference type="EMBL" id="JAVLVU010000001">
    <property type="protein sequence ID" value="MDT3401328.1"/>
    <property type="molecule type" value="Genomic_DNA"/>
</dbReference>
<dbReference type="PROSITE" id="PS01124">
    <property type="entry name" value="HTH_ARAC_FAMILY_2"/>
    <property type="match status" value="1"/>
</dbReference>
<dbReference type="PANTHER" id="PTHR43280:SF32">
    <property type="entry name" value="TRANSCRIPTIONAL REGULATORY PROTEIN"/>
    <property type="match status" value="1"/>
</dbReference>
<dbReference type="InterPro" id="IPR018060">
    <property type="entry name" value="HTH_AraC"/>
</dbReference>
<organism evidence="5 6">
    <name type="scientific">Mucilaginibacter terrae</name>
    <dbReference type="NCBI Taxonomy" id="1955052"/>
    <lineage>
        <taxon>Bacteria</taxon>
        <taxon>Pseudomonadati</taxon>
        <taxon>Bacteroidota</taxon>
        <taxon>Sphingobacteriia</taxon>
        <taxon>Sphingobacteriales</taxon>
        <taxon>Sphingobacteriaceae</taxon>
        <taxon>Mucilaginibacter</taxon>
    </lineage>
</organism>
<dbReference type="Gene3D" id="1.10.10.60">
    <property type="entry name" value="Homeodomain-like"/>
    <property type="match status" value="1"/>
</dbReference>
<dbReference type="SUPFAM" id="SSF46689">
    <property type="entry name" value="Homeodomain-like"/>
    <property type="match status" value="1"/>
</dbReference>
<keyword evidence="2" id="KW-0238">DNA-binding</keyword>
<accession>A0ABU3GNG6</accession>
<dbReference type="Proteomes" id="UP001258315">
    <property type="component" value="Unassembled WGS sequence"/>
</dbReference>
<evidence type="ECO:0000256" key="3">
    <source>
        <dbReference type="ARBA" id="ARBA00023163"/>
    </source>
</evidence>
<evidence type="ECO:0000313" key="6">
    <source>
        <dbReference type="Proteomes" id="UP001258315"/>
    </source>
</evidence>
<comment type="caution">
    <text evidence="5">The sequence shown here is derived from an EMBL/GenBank/DDBJ whole genome shotgun (WGS) entry which is preliminary data.</text>
</comment>
<dbReference type="RefSeq" id="WP_311947187.1">
    <property type="nucleotide sequence ID" value="NZ_JAVLVU010000001.1"/>
</dbReference>
<evidence type="ECO:0000256" key="1">
    <source>
        <dbReference type="ARBA" id="ARBA00023015"/>
    </source>
</evidence>
<reference evidence="6" key="1">
    <citation type="submission" date="2023-07" db="EMBL/GenBank/DDBJ databases">
        <title>Functional and genomic diversity of the sorghum phyllosphere microbiome.</title>
        <authorList>
            <person name="Shade A."/>
        </authorList>
    </citation>
    <scope>NUCLEOTIDE SEQUENCE [LARGE SCALE GENOMIC DNA]</scope>
    <source>
        <strain evidence="6">SORGH_AS_0422</strain>
    </source>
</reference>
<protein>
    <submittedName>
        <fullName evidence="5">AraC family transcriptional activator of pobA</fullName>
    </submittedName>
</protein>
<proteinExistence type="predicted"/>
<keyword evidence="6" id="KW-1185">Reference proteome</keyword>
<gene>
    <name evidence="5" type="ORF">QE417_000400</name>
</gene>
<dbReference type="InterPro" id="IPR037923">
    <property type="entry name" value="HTH-like"/>
</dbReference>
<evidence type="ECO:0000259" key="4">
    <source>
        <dbReference type="PROSITE" id="PS01124"/>
    </source>
</evidence>
<sequence length="299" mass="34012">MNDTFRSVPILSIGEINSSSGKNTLGNEFHVTRSSELSGIPKYEKPVKGDHFVFLLALEGKTNMTYSLLDYEIVKNDLFILSPGVIHQFHTEKDGELIGAGFTKDFFSGSLIHKKHSEVFNILFTDNDPHFKLSAAEAETLHQLMLMLRNCHSDKEHAFQDDVMFHAFNLFMLEAAAIFKKHRCDAVSRFTRKEELLMCFLKLLSEHFYTQRSVQFYADKIFVTPKHLSRAIKEVTGKTVGQLIDEMVIAEARILLDAPSLTIGDVADRLNFSNQFFFSKFFKNHTGISPSHFKMNGAC</sequence>
<feature type="domain" description="HTH araC/xylS-type" evidence="4">
    <location>
        <begin position="198"/>
        <end position="296"/>
    </location>
</feature>
<name>A0ABU3GNG6_9SPHI</name>
<dbReference type="PANTHER" id="PTHR43280">
    <property type="entry name" value="ARAC-FAMILY TRANSCRIPTIONAL REGULATOR"/>
    <property type="match status" value="1"/>
</dbReference>
<dbReference type="InterPro" id="IPR009057">
    <property type="entry name" value="Homeodomain-like_sf"/>
</dbReference>
<keyword evidence="1" id="KW-0805">Transcription regulation</keyword>
<evidence type="ECO:0000256" key="2">
    <source>
        <dbReference type="ARBA" id="ARBA00023125"/>
    </source>
</evidence>
<keyword evidence="3" id="KW-0804">Transcription</keyword>
<dbReference type="SUPFAM" id="SSF51215">
    <property type="entry name" value="Regulatory protein AraC"/>
    <property type="match status" value="1"/>
</dbReference>
<dbReference type="Pfam" id="PF12833">
    <property type="entry name" value="HTH_18"/>
    <property type="match status" value="1"/>
</dbReference>